<dbReference type="CDD" id="cd07721">
    <property type="entry name" value="yflN-like_MBL-fold"/>
    <property type="match status" value="1"/>
</dbReference>
<dbReference type="RefSeq" id="WP_012784850.1">
    <property type="nucleotide sequence ID" value="NC_013131.1"/>
</dbReference>
<dbReference type="PANTHER" id="PTHR42951">
    <property type="entry name" value="METALLO-BETA-LACTAMASE DOMAIN-CONTAINING"/>
    <property type="match status" value="1"/>
</dbReference>
<dbReference type="OrthoDB" id="2971563at2"/>
<name>C7PYZ9_CATAD</name>
<dbReference type="SUPFAM" id="SSF56281">
    <property type="entry name" value="Metallo-hydrolase/oxidoreductase"/>
    <property type="match status" value="1"/>
</dbReference>
<keyword evidence="3" id="KW-1185">Reference proteome</keyword>
<dbReference type="InParanoid" id="C7PYZ9"/>
<dbReference type="Gene3D" id="3.60.15.10">
    <property type="entry name" value="Ribonuclease Z/Hydroxyacylglutathione hydrolase-like"/>
    <property type="match status" value="1"/>
</dbReference>
<dbReference type="AlphaFoldDB" id="C7PYZ9"/>
<evidence type="ECO:0000313" key="2">
    <source>
        <dbReference type="EMBL" id="ACU69555.1"/>
    </source>
</evidence>
<reference evidence="2 3" key="1">
    <citation type="journal article" date="2009" name="Stand. Genomic Sci.">
        <title>Complete genome sequence of Catenulispora acidiphila type strain (ID 139908).</title>
        <authorList>
            <person name="Copeland A."/>
            <person name="Lapidus A."/>
            <person name="Glavina Del Rio T."/>
            <person name="Nolan M."/>
            <person name="Lucas S."/>
            <person name="Chen F."/>
            <person name="Tice H."/>
            <person name="Cheng J.F."/>
            <person name="Bruce D."/>
            <person name="Goodwin L."/>
            <person name="Pitluck S."/>
            <person name="Mikhailova N."/>
            <person name="Pati A."/>
            <person name="Ivanova N."/>
            <person name="Mavromatis K."/>
            <person name="Chen A."/>
            <person name="Palaniappan K."/>
            <person name="Chain P."/>
            <person name="Land M."/>
            <person name="Hauser L."/>
            <person name="Chang Y.J."/>
            <person name="Jeffries C.D."/>
            <person name="Chertkov O."/>
            <person name="Brettin T."/>
            <person name="Detter J.C."/>
            <person name="Han C."/>
            <person name="Ali Z."/>
            <person name="Tindall B.J."/>
            <person name="Goker M."/>
            <person name="Bristow J."/>
            <person name="Eisen J.A."/>
            <person name="Markowitz V."/>
            <person name="Hugenholtz P."/>
            <person name="Kyrpides N.C."/>
            <person name="Klenk H.P."/>
        </authorList>
    </citation>
    <scope>NUCLEOTIDE SEQUENCE [LARGE SCALE GENOMIC DNA]</scope>
    <source>
        <strain evidence="3">DSM 44928 / JCM 14897 / NBRC 102108 / NRRL B-24433 / ID139908</strain>
    </source>
</reference>
<accession>C7PYZ9</accession>
<sequence>MASQPAYQLTPQVWRIPAGPFDFVNSFAIVEDDGRVSLVDTGMPSSAGRIEAGLKAMGKSVQDVHRIVLTHAHGDHAGGAAKLKEATDADISISAIDAPFARGGYAPPRDGSTLGGKFLNLLGPKGNKFAKVIVGEEFADGDVLPVGGGLRVVHTPGHTPGHVALRHEADGVLITGDSIWNVRKMGWGVRAFCSDIKLNQKTADVLGELDYEIAAFTHGKHVTQNARETVRRFLKEAKRA</sequence>
<dbReference type="EMBL" id="CP001700">
    <property type="protein sequence ID" value="ACU69555.1"/>
    <property type="molecule type" value="Genomic_DNA"/>
</dbReference>
<dbReference type="HOGENOM" id="CLU_030571_2_4_11"/>
<dbReference type="InterPro" id="IPR036866">
    <property type="entry name" value="RibonucZ/Hydroxyglut_hydro"/>
</dbReference>
<dbReference type="STRING" id="479433.Caci_0619"/>
<dbReference type="Pfam" id="PF00753">
    <property type="entry name" value="Lactamase_B"/>
    <property type="match status" value="1"/>
</dbReference>
<dbReference type="Proteomes" id="UP000000851">
    <property type="component" value="Chromosome"/>
</dbReference>
<dbReference type="InterPro" id="IPR050855">
    <property type="entry name" value="NDM-1-like"/>
</dbReference>
<organism evidence="2 3">
    <name type="scientific">Catenulispora acidiphila (strain DSM 44928 / JCM 14897 / NBRC 102108 / NRRL B-24433 / ID139908)</name>
    <dbReference type="NCBI Taxonomy" id="479433"/>
    <lineage>
        <taxon>Bacteria</taxon>
        <taxon>Bacillati</taxon>
        <taxon>Actinomycetota</taxon>
        <taxon>Actinomycetes</taxon>
        <taxon>Catenulisporales</taxon>
        <taxon>Catenulisporaceae</taxon>
        <taxon>Catenulispora</taxon>
    </lineage>
</organism>
<dbReference type="SMART" id="SM00849">
    <property type="entry name" value="Lactamase_B"/>
    <property type="match status" value="1"/>
</dbReference>
<feature type="domain" description="Metallo-beta-lactamase" evidence="1">
    <location>
        <begin position="23"/>
        <end position="218"/>
    </location>
</feature>
<evidence type="ECO:0000259" key="1">
    <source>
        <dbReference type="SMART" id="SM00849"/>
    </source>
</evidence>
<dbReference type="InterPro" id="IPR001279">
    <property type="entry name" value="Metallo-B-lactamas"/>
</dbReference>
<dbReference type="eggNOG" id="COG0491">
    <property type="taxonomic scope" value="Bacteria"/>
</dbReference>
<evidence type="ECO:0000313" key="3">
    <source>
        <dbReference type="Proteomes" id="UP000000851"/>
    </source>
</evidence>
<proteinExistence type="predicted"/>
<gene>
    <name evidence="2" type="ordered locus">Caci_0619</name>
</gene>
<protein>
    <submittedName>
        <fullName evidence="2">Beta-lactamase domain protein</fullName>
    </submittedName>
</protein>
<dbReference type="KEGG" id="cai:Caci_0619"/>